<name>C7ZN65_FUSV7</name>
<dbReference type="HOGENOM" id="CLU_888742_0_0_1"/>
<sequence length="313" mass="35187">MLQASSQLAHQWAIALIYLTASWPDPGSYHRQLHRFPSHTLLASPPLATEPPVLKVPSPGPPDKRQACVHRTRLMQRICGVPTSDYLDHPENSSIKVIFHSSCKGFILWAVASSHYDEALLNIGDGRAPLTKAIDRFLCCLWEMGNMHHSGLKVFMETWLGIMVGIAEASVKFSAGSLGEAVLAEWEQDPEKAYRWLKSQMREYQGEISDIDSQAPTTLSDLNIPQRAQVEAKKQAVERRGRVAPPNLNLWLIKNSSVQQWTAANKRILEINERLDTDLDEAARKALEAEGEKLTRKQDELVERYKEAGGQNF</sequence>
<dbReference type="AlphaFoldDB" id="C7ZN65"/>
<organism evidence="2 3">
    <name type="scientific">Fusarium vanettenii (strain ATCC MYA-4622 / CBS 123669 / FGSC 9596 / NRRL 45880 / 77-13-4)</name>
    <name type="common">Fusarium solani subsp. pisi</name>
    <dbReference type="NCBI Taxonomy" id="660122"/>
    <lineage>
        <taxon>Eukaryota</taxon>
        <taxon>Fungi</taxon>
        <taxon>Dikarya</taxon>
        <taxon>Ascomycota</taxon>
        <taxon>Pezizomycotina</taxon>
        <taxon>Sordariomycetes</taxon>
        <taxon>Hypocreomycetidae</taxon>
        <taxon>Hypocreales</taxon>
        <taxon>Nectriaceae</taxon>
        <taxon>Fusarium</taxon>
        <taxon>Fusarium solani species complex</taxon>
        <taxon>Fusarium vanettenii</taxon>
    </lineage>
</organism>
<evidence type="ECO:0000313" key="2">
    <source>
        <dbReference type="EMBL" id="EEU34550.1"/>
    </source>
</evidence>
<dbReference type="OrthoDB" id="5095857at2759"/>
<keyword evidence="3" id="KW-1185">Reference proteome</keyword>
<reference evidence="2 3" key="1">
    <citation type="journal article" date="2009" name="PLoS Genet.">
        <title>The genome of Nectria haematococca: contribution of supernumerary chromosomes to gene expansion.</title>
        <authorList>
            <person name="Coleman J.J."/>
            <person name="Rounsley S.D."/>
            <person name="Rodriguez-Carres M."/>
            <person name="Kuo A."/>
            <person name="Wasmann C.C."/>
            <person name="Grimwood J."/>
            <person name="Schmutz J."/>
            <person name="Taga M."/>
            <person name="White G.J."/>
            <person name="Zhou S."/>
            <person name="Schwartz D.C."/>
            <person name="Freitag M."/>
            <person name="Ma L.J."/>
            <person name="Danchin E.G."/>
            <person name="Henrissat B."/>
            <person name="Coutinho P.M."/>
            <person name="Nelson D.R."/>
            <person name="Straney D."/>
            <person name="Napoli C.A."/>
            <person name="Barker B.M."/>
            <person name="Gribskov M."/>
            <person name="Rep M."/>
            <person name="Kroken S."/>
            <person name="Molnar I."/>
            <person name="Rensing C."/>
            <person name="Kennell J.C."/>
            <person name="Zamora J."/>
            <person name="Farman M.L."/>
            <person name="Selker E.U."/>
            <person name="Salamov A."/>
            <person name="Shapiro H."/>
            <person name="Pangilinan J."/>
            <person name="Lindquist E."/>
            <person name="Lamers C."/>
            <person name="Grigoriev I.V."/>
            <person name="Geiser D.M."/>
            <person name="Covert S.F."/>
            <person name="Temporini E."/>
            <person name="Vanetten H.D."/>
        </authorList>
    </citation>
    <scope>NUCLEOTIDE SEQUENCE [LARGE SCALE GENOMIC DNA]</scope>
    <source>
        <strain evidence="3">ATCC MYA-4622 / CBS 123669 / FGSC 9596 / NRRL 45880 / 77-13-4</strain>
    </source>
</reference>
<dbReference type="RefSeq" id="XP_003040263.1">
    <property type="nucleotide sequence ID" value="XM_003040217.1"/>
</dbReference>
<dbReference type="GeneID" id="9678084"/>
<evidence type="ECO:0000256" key="1">
    <source>
        <dbReference type="SAM" id="Coils"/>
    </source>
</evidence>
<protein>
    <submittedName>
        <fullName evidence="2">Uncharacterized protein</fullName>
    </submittedName>
</protein>
<evidence type="ECO:0000313" key="3">
    <source>
        <dbReference type="Proteomes" id="UP000005206"/>
    </source>
</evidence>
<proteinExistence type="predicted"/>
<keyword evidence="1" id="KW-0175">Coiled coil</keyword>
<gene>
    <name evidence="2" type="ORF">NECHADRAFT_88845</name>
</gene>
<dbReference type="VEuPathDB" id="FungiDB:NECHADRAFT_88845"/>
<dbReference type="KEGG" id="nhe:NECHADRAFT_88845"/>
<dbReference type="InParanoid" id="C7ZN65"/>
<dbReference type="Proteomes" id="UP000005206">
    <property type="component" value="Chromosome 17"/>
</dbReference>
<feature type="coiled-coil region" evidence="1">
    <location>
        <begin position="272"/>
        <end position="304"/>
    </location>
</feature>
<accession>C7ZN65</accession>
<dbReference type="EMBL" id="GG698963">
    <property type="protein sequence ID" value="EEU34550.1"/>
    <property type="molecule type" value="Genomic_DNA"/>
</dbReference>